<dbReference type="InterPro" id="IPR013785">
    <property type="entry name" value="Aldolase_TIM"/>
</dbReference>
<keyword evidence="4 8" id="KW-0418">Kinase</keyword>
<dbReference type="InterPro" id="IPR023314">
    <property type="entry name" value="Myo_inos_IolC-like_sf"/>
</dbReference>
<evidence type="ECO:0000259" key="7">
    <source>
        <dbReference type="Pfam" id="PF09863"/>
    </source>
</evidence>
<dbReference type="OrthoDB" id="9792663at2"/>
<keyword evidence="5" id="KW-0067">ATP-binding</keyword>
<evidence type="ECO:0000256" key="4">
    <source>
        <dbReference type="ARBA" id="ARBA00022777"/>
    </source>
</evidence>
<evidence type="ECO:0000256" key="5">
    <source>
        <dbReference type="ARBA" id="ARBA00022840"/>
    </source>
</evidence>
<evidence type="ECO:0000313" key="8">
    <source>
        <dbReference type="EMBL" id="ROO23833.1"/>
    </source>
</evidence>
<reference evidence="8 9" key="1">
    <citation type="submission" date="2013-10" db="EMBL/GenBank/DDBJ databases">
        <title>Salinisphaera japonica YTM-1 Genome Sequencing.</title>
        <authorList>
            <person name="Lai Q."/>
            <person name="Li C."/>
            <person name="Shao Z."/>
        </authorList>
    </citation>
    <scope>NUCLEOTIDE SEQUENCE [LARGE SCALE GENOMIC DNA]</scope>
    <source>
        <strain evidence="8 9">YTM-1</strain>
    </source>
</reference>
<dbReference type="EMBL" id="AYKG01000069">
    <property type="protein sequence ID" value="ROO23833.1"/>
    <property type="molecule type" value="Genomic_DNA"/>
</dbReference>
<dbReference type="Gene3D" id="2.20.150.10">
    <property type="entry name" value="putative 5-dehydro-2- deoxygluconokinase"/>
    <property type="match status" value="1"/>
</dbReference>
<keyword evidence="2" id="KW-0808">Transferase</keyword>
<dbReference type="Pfam" id="PF09863">
    <property type="entry name" value="DUF2090"/>
    <property type="match status" value="1"/>
</dbReference>
<dbReference type="Pfam" id="PF00294">
    <property type="entry name" value="PfkB"/>
    <property type="match status" value="1"/>
</dbReference>
<dbReference type="InterPro" id="IPR011611">
    <property type="entry name" value="PfkB_dom"/>
</dbReference>
<evidence type="ECO:0000256" key="2">
    <source>
        <dbReference type="ARBA" id="ARBA00022679"/>
    </source>
</evidence>
<evidence type="ECO:0000313" key="9">
    <source>
        <dbReference type="Proteomes" id="UP000285310"/>
    </source>
</evidence>
<proteinExistence type="inferred from homology"/>
<dbReference type="GO" id="GO:0005524">
    <property type="term" value="F:ATP binding"/>
    <property type="evidence" value="ECO:0007669"/>
    <property type="project" value="UniProtKB-KW"/>
</dbReference>
<dbReference type="InParanoid" id="A0A423PE90"/>
<sequence>MSEFSMPDKPLDLICLGRAAVDLYSQQVGARLEDVSSFAKYLGGSSGNCAYGSARLGLRSAMLTRVGNEQFGNFVVEEFQRAGVDTSHMPVDPERFTALAILALKDRDTFPLLFYRRDCADMAIAAEDIDPDWIATASALAITGTHLSTETTQGACRAALDVAATHGLKRILDIDYRPVLWGLAAPGDGETRYVDDAETTAHLQRWVKDFDLIVGTEEEFHIAGGTTDTIAALQKVRELSDAVLVCKLGALGCTIFEGAIGASVHDGVLVEGVKVEVLNVLGAGDAFISGFLRGYLRGEPWETCATYANACGALVVSRHGCAPAMPTEAELFDYLERRDDVPRPDRDARLNDLHAKTTRHPADWGPIHGLAFDHRSQLFDMAAELGVDAARLSPLKTLLVTAAEQGKARAGVTGTPAVLCDDVIGQDALNAMTGRGWWIGRPVEQPGSRPLRFQHGDDIGSQLVGWPAEHIIKCLVFYHPDDEITLRLDQEDRLRQLDAARRVSGHELLIEIIPPKDMATDEATLARSLQRLYHLGIRPDWWKLPPMDAQAWQAVRGVIERYDDHCRGVVLLGLDAPMADVKAGFRAAGASAICRGFTIGRTLFAEAARDWLSGRLDDEAFIETVADNYAELITTWHAATDQTSERQAVGGQP</sequence>
<dbReference type="InterPro" id="IPR002173">
    <property type="entry name" value="Carboh/pur_kinase_PfkB_CS"/>
</dbReference>
<dbReference type="InterPro" id="IPR029056">
    <property type="entry name" value="Ribokinase-like"/>
</dbReference>
<dbReference type="PANTHER" id="PTHR43085:SF49">
    <property type="entry name" value="5-DEHYDRO-2-DEOXYGLUCONOKINASE"/>
    <property type="match status" value="1"/>
</dbReference>
<comment type="caution">
    <text evidence="8">The sequence shown here is derived from an EMBL/GenBank/DDBJ whole genome shotgun (WGS) entry which is preliminary data.</text>
</comment>
<dbReference type="PANTHER" id="PTHR43085">
    <property type="entry name" value="HEXOKINASE FAMILY MEMBER"/>
    <property type="match status" value="1"/>
</dbReference>
<protein>
    <submittedName>
        <fullName evidence="8">5-dehydro-2-deoxygluconokinase</fullName>
    </submittedName>
</protein>
<feature type="domain" description="Carbohydrate kinase PfkB" evidence="6">
    <location>
        <begin position="13"/>
        <end position="327"/>
    </location>
</feature>
<evidence type="ECO:0000256" key="1">
    <source>
        <dbReference type="ARBA" id="ARBA00010688"/>
    </source>
</evidence>
<name>A0A423PE90_9GAMM</name>
<dbReference type="Gene3D" id="3.20.20.70">
    <property type="entry name" value="Aldolase class I"/>
    <property type="match status" value="1"/>
</dbReference>
<dbReference type="Gene3D" id="3.40.1190.20">
    <property type="match status" value="1"/>
</dbReference>
<dbReference type="Proteomes" id="UP000285310">
    <property type="component" value="Unassembled WGS sequence"/>
</dbReference>
<dbReference type="AlphaFoldDB" id="A0A423PE90"/>
<evidence type="ECO:0000256" key="3">
    <source>
        <dbReference type="ARBA" id="ARBA00022741"/>
    </source>
</evidence>
<dbReference type="InterPro" id="IPR030830">
    <property type="entry name" value="Myo_inos_IolC"/>
</dbReference>
<organism evidence="8 9">
    <name type="scientific">Salinisphaera japonica YTM-1</name>
    <dbReference type="NCBI Taxonomy" id="1209778"/>
    <lineage>
        <taxon>Bacteria</taxon>
        <taxon>Pseudomonadati</taxon>
        <taxon>Pseudomonadota</taxon>
        <taxon>Gammaproteobacteria</taxon>
        <taxon>Salinisphaerales</taxon>
        <taxon>Salinisphaeraceae</taxon>
        <taxon>Salinisphaera</taxon>
    </lineage>
</organism>
<dbReference type="InterPro" id="IPR018659">
    <property type="entry name" value="DUF2090"/>
</dbReference>
<comment type="similarity">
    <text evidence="1">Belongs to the carbohydrate kinase PfkB family.</text>
</comment>
<accession>A0A423PE90</accession>
<dbReference type="GO" id="GO:0016301">
    <property type="term" value="F:kinase activity"/>
    <property type="evidence" value="ECO:0007669"/>
    <property type="project" value="UniProtKB-KW"/>
</dbReference>
<dbReference type="InterPro" id="IPR050306">
    <property type="entry name" value="PfkB_Carbo_kinase"/>
</dbReference>
<feature type="domain" description="DUF2090" evidence="7">
    <location>
        <begin position="330"/>
        <end position="638"/>
    </location>
</feature>
<keyword evidence="9" id="KW-1185">Reference proteome</keyword>
<keyword evidence="3" id="KW-0547">Nucleotide-binding</keyword>
<dbReference type="SUPFAM" id="SSF53613">
    <property type="entry name" value="Ribokinase-like"/>
    <property type="match status" value="1"/>
</dbReference>
<evidence type="ECO:0000259" key="6">
    <source>
        <dbReference type="Pfam" id="PF00294"/>
    </source>
</evidence>
<dbReference type="PROSITE" id="PS00584">
    <property type="entry name" value="PFKB_KINASES_2"/>
    <property type="match status" value="1"/>
</dbReference>
<gene>
    <name evidence="8" type="ORF">SAJA_15190</name>
</gene>
<dbReference type="CDD" id="cd01166">
    <property type="entry name" value="KdgK"/>
    <property type="match status" value="1"/>
</dbReference>
<dbReference type="NCBIfam" id="TIGR04382">
    <property type="entry name" value="myo_inos_iolC_N"/>
    <property type="match status" value="1"/>
</dbReference>